<dbReference type="SMART" id="SM00209">
    <property type="entry name" value="TSP1"/>
    <property type="match status" value="4"/>
</dbReference>
<dbReference type="PANTHER" id="PTHR13723">
    <property type="entry name" value="ADAMTS A DISINTEGRIN AND METALLOPROTEASE WITH THROMBOSPONDIN MOTIFS PROTEASE"/>
    <property type="match status" value="1"/>
</dbReference>
<evidence type="ECO:0000256" key="4">
    <source>
        <dbReference type="ARBA" id="ARBA00022723"/>
    </source>
</evidence>
<dbReference type="SMART" id="SM00608">
    <property type="entry name" value="ACR"/>
    <property type="match status" value="1"/>
</dbReference>
<dbReference type="OMA" id="WRICNTE"/>
<feature type="disulfide bond" evidence="13">
    <location>
        <begin position="137"/>
        <end position="175"/>
    </location>
</feature>
<evidence type="ECO:0000313" key="15">
    <source>
        <dbReference type="EMBL" id="EDO36363.1"/>
    </source>
</evidence>
<dbReference type="GO" id="GO:0005576">
    <property type="term" value="C:extracellular region"/>
    <property type="evidence" value="ECO:0007669"/>
    <property type="project" value="UniProtKB-SubCell"/>
</dbReference>
<dbReference type="GO" id="GO:0006508">
    <property type="term" value="P:proteolysis"/>
    <property type="evidence" value="ECO:0000318"/>
    <property type="project" value="GO_Central"/>
</dbReference>
<evidence type="ECO:0000256" key="12">
    <source>
        <dbReference type="PIRSR" id="PIRSR613273-2"/>
    </source>
</evidence>
<feature type="binding site" evidence="12">
    <location>
        <position position="36"/>
    </location>
    <ligand>
        <name>Ca(2+)</name>
        <dbReference type="ChEBI" id="CHEBI:29108"/>
        <label>2</label>
    </ligand>
</feature>
<feature type="disulfide bond" evidence="13">
    <location>
        <begin position="73"/>
        <end position="92"/>
    </location>
</feature>
<evidence type="ECO:0000256" key="9">
    <source>
        <dbReference type="ARBA" id="ARBA00023145"/>
    </source>
</evidence>
<keyword evidence="3" id="KW-0165">Cleavage on pair of basic residues</keyword>
<keyword evidence="8" id="KW-0862">Zinc</keyword>
<dbReference type="InterPro" id="IPR041645">
    <property type="entry name" value="ADAMTS_CR_2"/>
</dbReference>
<organism evidence="15 16">
    <name type="scientific">Nematostella vectensis</name>
    <name type="common">Starlet sea anemone</name>
    <dbReference type="NCBI Taxonomy" id="45351"/>
    <lineage>
        <taxon>Eukaryota</taxon>
        <taxon>Metazoa</taxon>
        <taxon>Cnidaria</taxon>
        <taxon>Anthozoa</taxon>
        <taxon>Hexacorallia</taxon>
        <taxon>Actiniaria</taxon>
        <taxon>Edwardsiidae</taxon>
        <taxon>Nematostella</taxon>
    </lineage>
</organism>
<keyword evidence="7" id="KW-0378">Hydrolase</keyword>
<keyword evidence="5" id="KW-0732">Signal</keyword>
<evidence type="ECO:0000256" key="10">
    <source>
        <dbReference type="ARBA" id="ARBA00023157"/>
    </source>
</evidence>
<feature type="disulfide bond" evidence="13">
    <location>
        <begin position="105"/>
        <end position="116"/>
    </location>
</feature>
<evidence type="ECO:0000256" key="1">
    <source>
        <dbReference type="ARBA" id="ARBA00004613"/>
    </source>
</evidence>
<dbReference type="InterPro" id="IPR006586">
    <property type="entry name" value="ADAM_Cys-rich"/>
</dbReference>
<dbReference type="InterPro" id="IPR000884">
    <property type="entry name" value="TSP1_rpt"/>
</dbReference>
<dbReference type="Gene3D" id="2.60.120.830">
    <property type="match status" value="1"/>
</dbReference>
<evidence type="ECO:0000256" key="3">
    <source>
        <dbReference type="ARBA" id="ARBA00022685"/>
    </source>
</evidence>
<dbReference type="PANTHER" id="PTHR13723:SF200">
    <property type="entry name" value="ADAM METALLOPEPTIDASE WITH THROMBOSPONDIN TYPE 1 MOTIF B, ISOFORM B"/>
    <property type="match status" value="1"/>
</dbReference>
<evidence type="ECO:0000256" key="11">
    <source>
        <dbReference type="ARBA" id="ARBA00023180"/>
    </source>
</evidence>
<feature type="domain" description="ADAM cysteine-rich" evidence="14">
    <location>
        <begin position="45"/>
        <end position="119"/>
    </location>
</feature>
<dbReference type="eggNOG" id="KOG3538">
    <property type="taxonomic scope" value="Eukaryota"/>
</dbReference>
<dbReference type="InterPro" id="IPR013273">
    <property type="entry name" value="ADAMTS/ADAMTS-like"/>
</dbReference>
<keyword evidence="16" id="KW-1185">Reference proteome</keyword>
<accession>A7SIU7</accession>
<dbReference type="Pfam" id="PF19030">
    <property type="entry name" value="TSP1_ADAMTS"/>
    <property type="match status" value="3"/>
</dbReference>
<dbReference type="PROSITE" id="PS50092">
    <property type="entry name" value="TSP1"/>
    <property type="match status" value="4"/>
</dbReference>
<feature type="binding site" evidence="12">
    <location>
        <position position="33"/>
    </location>
    <ligand>
        <name>Ca(2+)</name>
        <dbReference type="ChEBI" id="CHEBI:29108"/>
        <label>1</label>
    </ligand>
</feature>
<dbReference type="Gene3D" id="3.40.1620.60">
    <property type="match status" value="1"/>
</dbReference>
<dbReference type="Pfam" id="PF17771">
    <property type="entry name" value="ADAMTS_CR_2"/>
    <property type="match status" value="1"/>
</dbReference>
<keyword evidence="2" id="KW-0964">Secreted</keyword>
<dbReference type="PRINTS" id="PR01857">
    <property type="entry name" value="ADAMTSFAMILY"/>
</dbReference>
<feature type="disulfide bond" evidence="13">
    <location>
        <begin position="62"/>
        <end position="85"/>
    </location>
</feature>
<dbReference type="GO" id="GO:0030198">
    <property type="term" value="P:extracellular matrix organization"/>
    <property type="evidence" value="ECO:0000318"/>
    <property type="project" value="GO_Central"/>
</dbReference>
<dbReference type="InterPro" id="IPR010294">
    <property type="entry name" value="ADAMTS_spacer1"/>
</dbReference>
<evidence type="ECO:0000259" key="14">
    <source>
        <dbReference type="SMART" id="SM00608"/>
    </source>
</evidence>
<evidence type="ECO:0000256" key="2">
    <source>
        <dbReference type="ARBA" id="ARBA00022525"/>
    </source>
</evidence>
<dbReference type="InterPro" id="IPR036383">
    <property type="entry name" value="TSP1_rpt_sf"/>
</dbReference>
<feature type="disulfide bond" evidence="13">
    <location>
        <begin position="80"/>
        <end position="111"/>
    </location>
</feature>
<dbReference type="InterPro" id="IPR050439">
    <property type="entry name" value="ADAMTS_ADAMTS-like"/>
</dbReference>
<dbReference type="Pfam" id="PF19236">
    <property type="entry name" value="ADAMTS_CR_3"/>
    <property type="match status" value="1"/>
</dbReference>
<feature type="disulfide bond" evidence="13">
    <location>
        <begin position="141"/>
        <end position="180"/>
    </location>
</feature>
<evidence type="ECO:0000256" key="5">
    <source>
        <dbReference type="ARBA" id="ARBA00022729"/>
    </source>
</evidence>
<dbReference type="Proteomes" id="UP000001593">
    <property type="component" value="Unassembled WGS sequence"/>
</dbReference>
<keyword evidence="12" id="KW-0106">Calcium</keyword>
<name>A7SIU7_NEMVE</name>
<proteinExistence type="predicted"/>
<evidence type="ECO:0000256" key="7">
    <source>
        <dbReference type="ARBA" id="ARBA00022801"/>
    </source>
</evidence>
<keyword evidence="10 13" id="KW-1015">Disulfide bond</keyword>
<gene>
    <name evidence="15" type="ORF">NEMVEDRAFT_v1g212944</name>
</gene>
<dbReference type="Pfam" id="PF00090">
    <property type="entry name" value="TSP_1"/>
    <property type="match status" value="1"/>
</dbReference>
<dbReference type="FunFam" id="2.20.100.10:FF:000002">
    <property type="entry name" value="Unc-5 netrin receptor C"/>
    <property type="match status" value="1"/>
</dbReference>
<dbReference type="FunFam" id="2.20.100.10:FF:000005">
    <property type="entry name" value="ADAM metallopeptidase with thrombospondin type 1 motif 9"/>
    <property type="match status" value="1"/>
</dbReference>
<keyword evidence="11" id="KW-0325">Glycoprotein</keyword>
<keyword evidence="6" id="KW-0677">Repeat</keyword>
<keyword evidence="4 12" id="KW-0479">Metal-binding</keyword>
<dbReference type="PhylomeDB" id="A7SIU7"/>
<evidence type="ECO:0000256" key="6">
    <source>
        <dbReference type="ARBA" id="ARBA00022737"/>
    </source>
</evidence>
<evidence type="ECO:0000256" key="13">
    <source>
        <dbReference type="PIRSR" id="PIRSR613273-3"/>
    </source>
</evidence>
<sequence length="755" mass="83156">MSGHSSGGPGAFQWSSCSKNVIQNFLSGPGSSCLKDLPPVPRPQFPHTNKLPGQLSDGDAQCKAMYNYQYWHCPQKISDCASLYCTNTNTTCSSSVVPPLDGTRCGPRHWCIRGTCVDDGSPIINGGWSEWSTYGDCSTTCGGGVQWRSRTCTNPEPANGGDDCEGSSKGHFRICNAEACPVEAVPFRRTQCQAFDPNYVEHYYSDPCKLVCRQVDYIYFFGNVADGTRCSSDPLRKDVCIAGACRSVGCDYILESGVFPDRCGVCNGNGTTCDRVHFEYTENWQYWGPNAAATMETLPVGSTKVVAAKRQVGYNVLGIQNSDGVYLISLPSWSTTVYAAGTKIVYEHNENLYRDRILIEGPTTEKLLLKFVYVYEVNGGVDIDYFRPVSGVLGSNVSYQWATSNWTSCSTTCAGGERSRVLYCVRSDDNTFASHSACDAALRPASVEACNTQTCPPEWHVTEWDTCSKTCGRGSQSRAVFCRKKTTSSSHETIDDQICLDSGLTRPNVTEVSRYCNEIPCPPEWVPLAWSECSTTCSTGVTTRQLECRRLEASGVMSPPILPENCDHAIKPPTSEPCNSDNPCTLLADLTENLDLNNTAAIVQQCTQLAHAQGFKYFALGDNGICYSDADTNTTYFLNGETGKNNCYAGVGRAGYMFVYTLDDYFDRALPTFYANMRDQIVWENMNKTISQCAHIARNKEYDYFGVQFYGECWSSSTPLADLSYTRHGDADNCWAGVGGDWSFQMYRLGTNSKK</sequence>
<dbReference type="AlphaFoldDB" id="A7SIU7"/>
<comment type="subcellular location">
    <subcellularLocation>
        <location evidence="1">Secreted</location>
    </subcellularLocation>
</comment>
<dbReference type="HOGENOM" id="CLU_368939_0_0_1"/>
<feature type="binding site" evidence="12">
    <location>
        <position position="36"/>
    </location>
    <ligand>
        <name>Ca(2+)</name>
        <dbReference type="ChEBI" id="CHEBI:29108"/>
        <label>1</label>
    </ligand>
</feature>
<feature type="disulfide bond" evidence="13">
    <location>
        <begin position="152"/>
        <end position="164"/>
    </location>
</feature>
<protein>
    <recommendedName>
        <fullName evidence="14">ADAM cysteine-rich domain-containing protein</fullName>
    </recommendedName>
</protein>
<reference evidence="15 16" key="1">
    <citation type="journal article" date="2007" name="Science">
        <title>Sea anemone genome reveals ancestral eumetazoan gene repertoire and genomic organization.</title>
        <authorList>
            <person name="Putnam N.H."/>
            <person name="Srivastava M."/>
            <person name="Hellsten U."/>
            <person name="Dirks B."/>
            <person name="Chapman J."/>
            <person name="Salamov A."/>
            <person name="Terry A."/>
            <person name="Shapiro H."/>
            <person name="Lindquist E."/>
            <person name="Kapitonov V.V."/>
            <person name="Jurka J."/>
            <person name="Genikhovich G."/>
            <person name="Grigoriev I.V."/>
            <person name="Lucas S.M."/>
            <person name="Steele R.E."/>
            <person name="Finnerty J.R."/>
            <person name="Technau U."/>
            <person name="Martindale M.Q."/>
            <person name="Rokhsar D.S."/>
        </authorList>
    </citation>
    <scope>NUCLEOTIDE SEQUENCE [LARGE SCALE GENOMIC DNA]</scope>
    <source>
        <strain evidence="16">CH2 X CH6</strain>
    </source>
</reference>
<dbReference type="Pfam" id="PF05986">
    <property type="entry name" value="ADAMTS_spacer1"/>
    <property type="match status" value="1"/>
</dbReference>
<dbReference type="GO" id="GO:0004222">
    <property type="term" value="F:metalloendopeptidase activity"/>
    <property type="evidence" value="ECO:0000318"/>
    <property type="project" value="GO_Central"/>
</dbReference>
<dbReference type="SUPFAM" id="SSF82895">
    <property type="entry name" value="TSP-1 type 1 repeat"/>
    <property type="match status" value="4"/>
</dbReference>
<dbReference type="GO" id="GO:0031012">
    <property type="term" value="C:extracellular matrix"/>
    <property type="evidence" value="ECO:0000318"/>
    <property type="project" value="GO_Central"/>
</dbReference>
<dbReference type="InParanoid" id="A7SIU7"/>
<evidence type="ECO:0000313" key="16">
    <source>
        <dbReference type="Proteomes" id="UP000001593"/>
    </source>
</evidence>
<dbReference type="GO" id="GO:0046872">
    <property type="term" value="F:metal ion binding"/>
    <property type="evidence" value="ECO:0007669"/>
    <property type="project" value="UniProtKB-KW"/>
</dbReference>
<dbReference type="EMBL" id="DS469672">
    <property type="protein sequence ID" value="EDO36363.1"/>
    <property type="molecule type" value="Genomic_DNA"/>
</dbReference>
<dbReference type="Gene3D" id="2.20.100.10">
    <property type="entry name" value="Thrombospondin type-1 (TSP1) repeat"/>
    <property type="match status" value="4"/>
</dbReference>
<evidence type="ECO:0000256" key="8">
    <source>
        <dbReference type="ARBA" id="ARBA00022833"/>
    </source>
</evidence>
<dbReference type="InterPro" id="IPR045371">
    <property type="entry name" value="ADAMTS_CR_3"/>
</dbReference>
<keyword evidence="9" id="KW-0865">Zymogen</keyword>